<dbReference type="AlphaFoldDB" id="A0A3S5AJE5"/>
<evidence type="ECO:0000313" key="1">
    <source>
        <dbReference type="EMBL" id="VEL38405.1"/>
    </source>
</evidence>
<keyword evidence="2" id="KW-1185">Reference proteome</keyword>
<dbReference type="InterPro" id="IPR006594">
    <property type="entry name" value="LisH"/>
</dbReference>
<dbReference type="EMBL" id="CAAALY010257840">
    <property type="protein sequence ID" value="VEL38405.1"/>
    <property type="molecule type" value="Genomic_DNA"/>
</dbReference>
<protein>
    <submittedName>
        <fullName evidence="1">Uncharacterized protein</fullName>
    </submittedName>
</protein>
<gene>
    <name evidence="1" type="ORF">PXEA_LOCUS31845</name>
</gene>
<dbReference type="PROSITE" id="PS50896">
    <property type="entry name" value="LISH"/>
    <property type="match status" value="1"/>
</dbReference>
<reference evidence="1" key="1">
    <citation type="submission" date="2018-11" db="EMBL/GenBank/DDBJ databases">
        <authorList>
            <consortium name="Pathogen Informatics"/>
        </authorList>
    </citation>
    <scope>NUCLEOTIDE SEQUENCE</scope>
</reference>
<proteinExistence type="predicted"/>
<evidence type="ECO:0000313" key="2">
    <source>
        <dbReference type="Proteomes" id="UP000784294"/>
    </source>
</evidence>
<organism evidence="1 2">
    <name type="scientific">Protopolystoma xenopodis</name>
    <dbReference type="NCBI Taxonomy" id="117903"/>
    <lineage>
        <taxon>Eukaryota</taxon>
        <taxon>Metazoa</taxon>
        <taxon>Spiralia</taxon>
        <taxon>Lophotrochozoa</taxon>
        <taxon>Platyhelminthes</taxon>
        <taxon>Monogenea</taxon>
        <taxon>Polyopisthocotylea</taxon>
        <taxon>Polystomatidea</taxon>
        <taxon>Polystomatidae</taxon>
        <taxon>Protopolystoma</taxon>
    </lineage>
</organism>
<name>A0A3S5AJE5_9PLAT</name>
<sequence length="142" mass="15089">MSLFSSSGLHETASCLEREAKLKLQQPAPLPLPIYDESHRVLEETPPHLHSCCTPSASSVSSASTIAATVLSSGNSNDNVYVNNSLCNASENVSTVSGPLSEIAIVNLATPNLRFTKSRATHHSAVIQTPKVYHSPHTPTSI</sequence>
<accession>A0A3S5AJE5</accession>
<comment type="caution">
    <text evidence="1">The sequence shown here is derived from an EMBL/GenBank/DDBJ whole genome shotgun (WGS) entry which is preliminary data.</text>
</comment>
<dbReference type="Proteomes" id="UP000784294">
    <property type="component" value="Unassembled WGS sequence"/>
</dbReference>